<accession>A7SNA5</accession>
<dbReference type="Proteomes" id="UP000001593">
    <property type="component" value="Unassembled WGS sequence"/>
</dbReference>
<feature type="non-terminal residue" evidence="2">
    <location>
        <position position="81"/>
    </location>
</feature>
<sequence>MALARFWRLLTRIKPINNDTSDSPLKRCLNVFDLTSLGVGATVGAGLYVVTGQIARDVAGPAVVLSFFIAAVAAFLAGICY</sequence>
<dbReference type="OMA" id="WRLLTRI"/>
<dbReference type="Gene3D" id="1.20.1740.10">
    <property type="entry name" value="Amino acid/polyamine transporter I"/>
    <property type="match status" value="1"/>
</dbReference>
<protein>
    <submittedName>
        <fullName evidence="2">Uncharacterized protein</fullName>
    </submittedName>
</protein>
<dbReference type="InParanoid" id="A7SNA5"/>
<dbReference type="EMBL" id="DS469718">
    <property type="protein sequence ID" value="EDO34820.1"/>
    <property type="molecule type" value="Genomic_DNA"/>
</dbReference>
<feature type="transmembrane region" description="Helical" evidence="1">
    <location>
        <begin position="62"/>
        <end position="80"/>
    </location>
</feature>
<reference evidence="2 3" key="1">
    <citation type="journal article" date="2007" name="Science">
        <title>Sea anemone genome reveals ancestral eumetazoan gene repertoire and genomic organization.</title>
        <authorList>
            <person name="Putnam N.H."/>
            <person name="Srivastava M."/>
            <person name="Hellsten U."/>
            <person name="Dirks B."/>
            <person name="Chapman J."/>
            <person name="Salamov A."/>
            <person name="Terry A."/>
            <person name="Shapiro H."/>
            <person name="Lindquist E."/>
            <person name="Kapitonov V.V."/>
            <person name="Jurka J."/>
            <person name="Genikhovich G."/>
            <person name="Grigoriev I.V."/>
            <person name="Lucas S.M."/>
            <person name="Steele R.E."/>
            <person name="Finnerty J.R."/>
            <person name="Technau U."/>
            <person name="Martindale M.Q."/>
            <person name="Rokhsar D.S."/>
        </authorList>
    </citation>
    <scope>NUCLEOTIDE SEQUENCE [LARGE SCALE GENOMIC DNA]</scope>
    <source>
        <strain evidence="3">CH2 X CH6</strain>
    </source>
</reference>
<proteinExistence type="predicted"/>
<organism evidence="2 3">
    <name type="scientific">Nematostella vectensis</name>
    <name type="common">Starlet sea anemone</name>
    <dbReference type="NCBI Taxonomy" id="45351"/>
    <lineage>
        <taxon>Eukaryota</taxon>
        <taxon>Metazoa</taxon>
        <taxon>Cnidaria</taxon>
        <taxon>Anthozoa</taxon>
        <taxon>Hexacorallia</taxon>
        <taxon>Actiniaria</taxon>
        <taxon>Edwardsiidae</taxon>
        <taxon>Nematostella</taxon>
    </lineage>
</organism>
<name>A7SNA5_NEMVE</name>
<keyword evidence="3" id="KW-1185">Reference proteome</keyword>
<feature type="transmembrane region" description="Helical" evidence="1">
    <location>
        <begin position="31"/>
        <end position="50"/>
    </location>
</feature>
<evidence type="ECO:0000313" key="3">
    <source>
        <dbReference type="Proteomes" id="UP000001593"/>
    </source>
</evidence>
<dbReference type="PANTHER" id="PTHR43243">
    <property type="entry name" value="INNER MEMBRANE TRANSPORTER YGJI-RELATED"/>
    <property type="match status" value="1"/>
</dbReference>
<evidence type="ECO:0000313" key="2">
    <source>
        <dbReference type="EMBL" id="EDO34820.1"/>
    </source>
</evidence>
<dbReference type="STRING" id="45351.A7SNA5"/>
<evidence type="ECO:0000256" key="1">
    <source>
        <dbReference type="SAM" id="Phobius"/>
    </source>
</evidence>
<dbReference type="AlphaFoldDB" id="A7SNA5"/>
<dbReference type="eggNOG" id="KOG1286">
    <property type="taxonomic scope" value="Eukaryota"/>
</dbReference>
<dbReference type="HOGENOM" id="CLU_180300_0_0_1"/>
<keyword evidence="1" id="KW-0472">Membrane</keyword>
<dbReference type="PANTHER" id="PTHR43243:SF105">
    <property type="entry name" value="CATIONIC AMINO ACID TRANSPORTER C-TERMINAL DOMAIN-CONTAINING PROTEIN"/>
    <property type="match status" value="1"/>
</dbReference>
<keyword evidence="1" id="KW-1133">Transmembrane helix</keyword>
<dbReference type="PhylomeDB" id="A7SNA5"/>
<keyword evidence="1" id="KW-0812">Transmembrane</keyword>
<gene>
    <name evidence="2" type="ORF">NEMVEDRAFT_v1g124568</name>
</gene>